<comment type="caution">
    <text evidence="2">The sequence shown here is derived from an EMBL/GenBank/DDBJ whole genome shotgun (WGS) entry which is preliminary data.</text>
</comment>
<dbReference type="CDD" id="cd07262">
    <property type="entry name" value="VOC_like"/>
    <property type="match status" value="1"/>
</dbReference>
<dbReference type="InterPro" id="IPR029068">
    <property type="entry name" value="Glyas_Bleomycin-R_OHBP_Dase"/>
</dbReference>
<accession>A0A7W4DD82</accession>
<reference evidence="2 3" key="1">
    <citation type="submission" date="2020-08" db="EMBL/GenBank/DDBJ databases">
        <authorList>
            <person name="Kim C.M."/>
        </authorList>
    </citation>
    <scope>NUCLEOTIDE SEQUENCE [LARGE SCALE GENOMIC DNA]</scope>
    <source>
        <strain evidence="2 3">SR9</strain>
    </source>
</reference>
<proteinExistence type="predicted"/>
<dbReference type="EMBL" id="JACJFN010000003">
    <property type="protein sequence ID" value="MBB1520429.1"/>
    <property type="molecule type" value="Genomic_DNA"/>
</dbReference>
<dbReference type="PANTHER" id="PTHR35006:SF4">
    <property type="entry name" value="BLR7706 PROTEIN"/>
    <property type="match status" value="1"/>
</dbReference>
<keyword evidence="3" id="KW-1185">Reference proteome</keyword>
<protein>
    <submittedName>
        <fullName evidence="2">VOC family protein</fullName>
    </submittedName>
</protein>
<dbReference type="Gene3D" id="3.10.180.10">
    <property type="entry name" value="2,3-Dihydroxybiphenyl 1,2-Dioxygenase, domain 1"/>
    <property type="match status" value="1"/>
</dbReference>
<gene>
    <name evidence="2" type="ORF">H3H45_14345</name>
</gene>
<dbReference type="RefSeq" id="WP_182834415.1">
    <property type="nucleotide sequence ID" value="NZ_JACJFN010000003.1"/>
</dbReference>
<evidence type="ECO:0000313" key="2">
    <source>
        <dbReference type="EMBL" id="MBB1520429.1"/>
    </source>
</evidence>
<sequence>MSEPNPSILSHVSIGSNRFDQAVAFYDKVLATLGCKRILAHPGAVAWGREYPEFWVQTPINGQPANVGNGTHFGFVAPDKEAVQAFYAAALEAGASPDGPPGPRPDYGEPYYGCFVRDLDGHKIEAAYWDMEQVYELYTEPHNH</sequence>
<organism evidence="2 3">
    <name type="scientific">Aquipseudomonas guryensis</name>
    <dbReference type="NCBI Taxonomy" id="2759165"/>
    <lineage>
        <taxon>Bacteria</taxon>
        <taxon>Pseudomonadati</taxon>
        <taxon>Pseudomonadota</taxon>
        <taxon>Gammaproteobacteria</taxon>
        <taxon>Pseudomonadales</taxon>
        <taxon>Pseudomonadaceae</taxon>
        <taxon>Aquipseudomonas</taxon>
    </lineage>
</organism>
<evidence type="ECO:0000259" key="1">
    <source>
        <dbReference type="PROSITE" id="PS51819"/>
    </source>
</evidence>
<dbReference type="AlphaFoldDB" id="A0A7W4DD82"/>
<dbReference type="InterPro" id="IPR004360">
    <property type="entry name" value="Glyas_Fos-R_dOase_dom"/>
</dbReference>
<dbReference type="SUPFAM" id="SSF54593">
    <property type="entry name" value="Glyoxalase/Bleomycin resistance protein/Dihydroxybiphenyl dioxygenase"/>
    <property type="match status" value="1"/>
</dbReference>
<dbReference type="Proteomes" id="UP000581189">
    <property type="component" value="Unassembled WGS sequence"/>
</dbReference>
<dbReference type="InterPro" id="IPR037523">
    <property type="entry name" value="VOC_core"/>
</dbReference>
<dbReference type="Pfam" id="PF00903">
    <property type="entry name" value="Glyoxalase"/>
    <property type="match status" value="1"/>
</dbReference>
<feature type="domain" description="VOC" evidence="1">
    <location>
        <begin position="8"/>
        <end position="129"/>
    </location>
</feature>
<dbReference type="PANTHER" id="PTHR35006">
    <property type="entry name" value="GLYOXALASE FAMILY PROTEIN (AFU_ORTHOLOGUE AFUA_5G14830)"/>
    <property type="match status" value="1"/>
</dbReference>
<evidence type="ECO:0000313" key="3">
    <source>
        <dbReference type="Proteomes" id="UP000581189"/>
    </source>
</evidence>
<dbReference type="PROSITE" id="PS51819">
    <property type="entry name" value="VOC"/>
    <property type="match status" value="1"/>
</dbReference>
<name>A0A7W4DD82_9GAMM</name>